<protein>
    <recommendedName>
        <fullName evidence="2">Hint domain-containing protein</fullName>
    </recommendedName>
</protein>
<name>A0A9X0EID0_9PSED</name>
<dbReference type="PROSITE" id="PS50817">
    <property type="entry name" value="INTEIN_N_TER"/>
    <property type="match status" value="1"/>
</dbReference>
<dbReference type="InterPro" id="IPR006141">
    <property type="entry name" value="Intein_N"/>
</dbReference>
<dbReference type="Pfam" id="PF07591">
    <property type="entry name" value="PT-HINT"/>
    <property type="match status" value="1"/>
</dbReference>
<dbReference type="InterPro" id="IPR036844">
    <property type="entry name" value="Hint_dom_sf"/>
</dbReference>
<dbReference type="Proteomes" id="UP000029719">
    <property type="component" value="Unassembled WGS sequence"/>
</dbReference>
<dbReference type="RefSeq" id="WP_037012022.1">
    <property type="nucleotide sequence ID" value="NZ_JRMB01000001.1"/>
</dbReference>
<proteinExistence type="predicted"/>
<accession>A0A9X0EID0</accession>
<feature type="compositionally biased region" description="Basic and acidic residues" evidence="1">
    <location>
        <begin position="342"/>
        <end position="360"/>
    </location>
</feature>
<reference evidence="3 4" key="1">
    <citation type="submission" date="2014-09" db="EMBL/GenBank/DDBJ databases">
        <title>Genome sequence of Pseudomonas lutea strain DSM 17257T.</title>
        <authorList>
            <person name="Kwak Y."/>
            <person name="Shin J.-H."/>
        </authorList>
    </citation>
    <scope>NUCLEOTIDE SEQUENCE [LARGE SCALE GENOMIC DNA]</scope>
    <source>
        <strain evidence="3 4">DSM 17257</strain>
    </source>
</reference>
<evidence type="ECO:0000256" key="1">
    <source>
        <dbReference type="SAM" id="MobiDB-lite"/>
    </source>
</evidence>
<feature type="domain" description="Hint" evidence="2">
    <location>
        <begin position="110"/>
        <end position="214"/>
    </location>
</feature>
<dbReference type="AlphaFoldDB" id="A0A9X0EID0"/>
<dbReference type="SUPFAM" id="SSF51294">
    <property type="entry name" value="Hedgehog/intein (Hint) domain"/>
    <property type="match status" value="1"/>
</dbReference>
<dbReference type="CDD" id="cd00081">
    <property type="entry name" value="Hint"/>
    <property type="match status" value="1"/>
</dbReference>
<dbReference type="SMART" id="SM00306">
    <property type="entry name" value="HintN"/>
    <property type="match status" value="1"/>
</dbReference>
<sequence>MGVVPDAWTEQYGEGTAVRKLPEIAALSSDAASQAEQIDRLRVLVGGGVNSNVDLKLLAELMPIGGVGKGTLLNAIKELAARDVLAVKGTEAIAGKAAETVAGKGLEKGPCCFAAGTKVSTPSGARAIESLKVGDVVWSKPEKGGKPFAAKILATYQRSDQPIYRLKLKSVRADGTASGETLLVTPSHPFYVPAKRDFIPVINLKPGDLLQSLADGDSENTSSEVESLELYLPVGKTYNLSVNVGHTFYVGELKTWVHNTGPCDLPEGYFGPKEAGAAGTEVPVIKVNAGNVVKGSPEFDLLNNSNARAADTRYEPDNGNSFKTNSAGQVEELTFTPVNTKVPRDSRQTEAGKRGRDTDVGGHAQACSQGGTCDGYNLFPQDANFNNSAYKVFYENKIKAALNNPGQTVGKTTIRY</sequence>
<gene>
    <name evidence="3" type="ORF">LT42_10355</name>
</gene>
<evidence type="ECO:0000313" key="3">
    <source>
        <dbReference type="EMBL" id="KGF66266.1"/>
    </source>
</evidence>
<dbReference type="InterPro" id="IPR003587">
    <property type="entry name" value="Hint_dom_N"/>
</dbReference>
<evidence type="ECO:0000313" key="4">
    <source>
        <dbReference type="Proteomes" id="UP000029719"/>
    </source>
</evidence>
<evidence type="ECO:0000259" key="2">
    <source>
        <dbReference type="SMART" id="SM00306"/>
    </source>
</evidence>
<dbReference type="GO" id="GO:0016539">
    <property type="term" value="P:intein-mediated protein splicing"/>
    <property type="evidence" value="ECO:0007669"/>
    <property type="project" value="InterPro"/>
</dbReference>
<organism evidence="3 4">
    <name type="scientific">Pseudomonas lutea</name>
    <dbReference type="NCBI Taxonomy" id="243924"/>
    <lineage>
        <taxon>Bacteria</taxon>
        <taxon>Pseudomonadati</taxon>
        <taxon>Pseudomonadota</taxon>
        <taxon>Gammaproteobacteria</taxon>
        <taxon>Pseudomonadales</taxon>
        <taxon>Pseudomonadaceae</taxon>
        <taxon>Pseudomonas</taxon>
    </lineage>
</organism>
<comment type="caution">
    <text evidence="3">The sequence shown here is derived from an EMBL/GenBank/DDBJ whole genome shotgun (WGS) entry which is preliminary data.</text>
</comment>
<dbReference type="EMBL" id="JRMB01000001">
    <property type="protein sequence ID" value="KGF66266.1"/>
    <property type="molecule type" value="Genomic_DNA"/>
</dbReference>
<feature type="region of interest" description="Disordered" evidence="1">
    <location>
        <begin position="340"/>
        <end position="363"/>
    </location>
</feature>
<dbReference type="Gene3D" id="2.170.16.10">
    <property type="entry name" value="Hedgehog/Intein (Hint) domain"/>
    <property type="match status" value="1"/>
</dbReference>